<dbReference type="InParanoid" id="A0A218YU88"/>
<reference evidence="1 2" key="1">
    <citation type="submission" date="2017-04" db="EMBL/GenBank/DDBJ databases">
        <title>Draft genome sequence of Marssonina coronaria NL1: causal agent of apple blotch.</title>
        <authorList>
            <person name="Cheng Q."/>
        </authorList>
    </citation>
    <scope>NUCLEOTIDE SEQUENCE [LARGE SCALE GENOMIC DNA]</scope>
    <source>
        <strain evidence="1 2">NL1</strain>
    </source>
</reference>
<dbReference type="OrthoDB" id="5582218at2759"/>
<keyword evidence="2" id="KW-1185">Reference proteome</keyword>
<evidence type="ECO:0000313" key="2">
    <source>
        <dbReference type="Proteomes" id="UP000242519"/>
    </source>
</evidence>
<dbReference type="AlphaFoldDB" id="A0A218YU88"/>
<dbReference type="Proteomes" id="UP000242519">
    <property type="component" value="Unassembled WGS sequence"/>
</dbReference>
<evidence type="ECO:0008006" key="3">
    <source>
        <dbReference type="Google" id="ProtNLM"/>
    </source>
</evidence>
<sequence length="135" mass="15166">MADTRPTYRILSHAIQTHVLEPALLPQLLRIARAALFPNNTLAPARLVPSPAEQLLIRRRCAETLLSLIPASAQDVYFGGGVERRVQEVEEVLNVFDDSYCNKHLLYGVVELILVRLLPELAEKGVEELLEERLS</sequence>
<protein>
    <recommendedName>
        <fullName evidence="3">PXA domain-containing protein</fullName>
    </recommendedName>
</protein>
<proteinExistence type="predicted"/>
<organism evidence="1 2">
    <name type="scientific">Diplocarpon coronariae</name>
    <dbReference type="NCBI Taxonomy" id="2795749"/>
    <lineage>
        <taxon>Eukaryota</taxon>
        <taxon>Fungi</taxon>
        <taxon>Dikarya</taxon>
        <taxon>Ascomycota</taxon>
        <taxon>Pezizomycotina</taxon>
        <taxon>Leotiomycetes</taxon>
        <taxon>Helotiales</taxon>
        <taxon>Drepanopezizaceae</taxon>
        <taxon>Diplocarpon</taxon>
    </lineage>
</organism>
<evidence type="ECO:0000313" key="1">
    <source>
        <dbReference type="EMBL" id="OWO98516.1"/>
    </source>
</evidence>
<dbReference type="EMBL" id="MZNU01000391">
    <property type="protein sequence ID" value="OWO98516.1"/>
    <property type="molecule type" value="Genomic_DNA"/>
</dbReference>
<gene>
    <name evidence="1" type="ORF">B2J93_2251</name>
</gene>
<comment type="caution">
    <text evidence="1">The sequence shown here is derived from an EMBL/GenBank/DDBJ whole genome shotgun (WGS) entry which is preliminary data.</text>
</comment>
<accession>A0A218YU88</accession>
<dbReference type="STRING" id="503106.A0A218YU88"/>
<name>A0A218YU88_9HELO</name>